<feature type="transmembrane region" description="Helical" evidence="6">
    <location>
        <begin position="290"/>
        <end position="310"/>
    </location>
</feature>
<feature type="transmembrane region" description="Helical" evidence="6">
    <location>
        <begin position="387"/>
        <end position="405"/>
    </location>
</feature>
<feature type="transmembrane region" description="Helical" evidence="6">
    <location>
        <begin position="360"/>
        <end position="380"/>
    </location>
</feature>
<dbReference type="Pfam" id="PF01943">
    <property type="entry name" value="Polysacc_synt"/>
    <property type="match status" value="1"/>
</dbReference>
<feature type="transmembrane region" description="Helical" evidence="6">
    <location>
        <begin position="322"/>
        <end position="345"/>
    </location>
</feature>
<feature type="transmembrane region" description="Helical" evidence="6">
    <location>
        <begin position="484"/>
        <end position="511"/>
    </location>
</feature>
<feature type="transmembrane region" description="Helical" evidence="6">
    <location>
        <begin position="411"/>
        <end position="434"/>
    </location>
</feature>
<evidence type="ECO:0000256" key="2">
    <source>
        <dbReference type="ARBA" id="ARBA00022475"/>
    </source>
</evidence>
<dbReference type="PANTHER" id="PTHR30250">
    <property type="entry name" value="PST FAMILY PREDICTED COLANIC ACID TRANSPORTER"/>
    <property type="match status" value="1"/>
</dbReference>
<dbReference type="RefSeq" id="WP_173657974.1">
    <property type="nucleotide sequence ID" value="NZ_JAOUSE010000018.1"/>
</dbReference>
<dbReference type="InterPro" id="IPR024923">
    <property type="entry name" value="PG_synth_SpoVB"/>
</dbReference>
<feature type="transmembrane region" description="Helical" evidence="6">
    <location>
        <begin position="52"/>
        <end position="70"/>
    </location>
</feature>
<proteinExistence type="predicted"/>
<feature type="transmembrane region" description="Helical" evidence="6">
    <location>
        <begin position="454"/>
        <end position="472"/>
    </location>
</feature>
<feature type="transmembrane region" description="Helical" evidence="6">
    <location>
        <begin position="90"/>
        <end position="112"/>
    </location>
</feature>
<feature type="transmembrane region" description="Helical" evidence="6">
    <location>
        <begin position="169"/>
        <end position="187"/>
    </location>
</feature>
<protein>
    <submittedName>
        <fullName evidence="7">Polysaccharide biosynthesis protein</fullName>
    </submittedName>
</protein>
<evidence type="ECO:0000256" key="5">
    <source>
        <dbReference type="ARBA" id="ARBA00023136"/>
    </source>
</evidence>
<feature type="transmembrane region" description="Helical" evidence="6">
    <location>
        <begin position="12"/>
        <end position="32"/>
    </location>
</feature>
<keyword evidence="8" id="KW-1185">Reference proteome</keyword>
<comment type="caution">
    <text evidence="7">The sequence shown here is derived from an EMBL/GenBank/DDBJ whole genome shotgun (WGS) entry which is preliminary data.</text>
</comment>
<feature type="transmembrane region" description="Helical" evidence="6">
    <location>
        <begin position="193"/>
        <end position="214"/>
    </location>
</feature>
<evidence type="ECO:0000256" key="3">
    <source>
        <dbReference type="ARBA" id="ARBA00022692"/>
    </source>
</evidence>
<dbReference type="PANTHER" id="PTHR30250:SF29">
    <property type="entry name" value="POLYSACCHARIDE BIOSYNTHESIS PROTEIN C-TERMINAL DOMAIN-CONTAINING PROTEIN"/>
    <property type="match status" value="1"/>
</dbReference>
<gene>
    <name evidence="7" type="ORF">OEV82_07695</name>
</gene>
<organism evidence="7 8">
    <name type="scientific">Pallidibacillus thermolactis</name>
    <dbReference type="NCBI Taxonomy" id="251051"/>
    <lineage>
        <taxon>Bacteria</taxon>
        <taxon>Bacillati</taxon>
        <taxon>Bacillota</taxon>
        <taxon>Bacilli</taxon>
        <taxon>Bacillales</taxon>
        <taxon>Bacillaceae</taxon>
        <taxon>Pallidibacillus</taxon>
    </lineage>
</organism>
<keyword evidence="5 6" id="KW-0472">Membrane</keyword>
<keyword evidence="2" id="KW-1003">Cell membrane</keyword>
<keyword evidence="4 6" id="KW-1133">Transmembrane helix</keyword>
<comment type="subcellular location">
    <subcellularLocation>
        <location evidence="1">Cell membrane</location>
        <topology evidence="1">Multi-pass membrane protein</topology>
    </subcellularLocation>
</comment>
<dbReference type="PIRSF" id="PIRSF038958">
    <property type="entry name" value="PG_synth_SpoVB"/>
    <property type="match status" value="1"/>
</dbReference>
<dbReference type="InterPro" id="IPR002797">
    <property type="entry name" value="Polysacc_synth"/>
</dbReference>
<evidence type="ECO:0000256" key="6">
    <source>
        <dbReference type="SAM" id="Phobius"/>
    </source>
</evidence>
<dbReference type="Proteomes" id="UP001208656">
    <property type="component" value="Unassembled WGS sequence"/>
</dbReference>
<feature type="transmembrane region" description="Helical" evidence="6">
    <location>
        <begin position="127"/>
        <end position="148"/>
    </location>
</feature>
<dbReference type="InterPro" id="IPR050833">
    <property type="entry name" value="Poly_Biosynth_Transport"/>
</dbReference>
<evidence type="ECO:0000313" key="7">
    <source>
        <dbReference type="EMBL" id="MCU9594336.1"/>
    </source>
</evidence>
<sequence length="537" mass="59897">MFEGTEKRQLLLQGTFILSMAALMTKILSAVYRIPFQNIVGDIGFYIYQQVYPFYGIAISLATYGFPVIISKLYAELLSSGEKQKAERMLFPTLIGIFLLCFFCFFCIFYFSSSIATTMGDANLKPMISLVSFSFLLVPFISVLRGYFQGKGMMVPTAMSQIGEQFIRVTFILMTAVLFVNAGESLYRVGQGAILSSIFGGVFAIFMLTCFFLFNNKKNIKVAFLINLKESLPIIKTVIIQGLAICVSSLTLVLFQMCDAFQIFSVLKNLGIPIEEAQQIKGIYDRGQPLLQLGLVLATSLSLSIVPIIASMKQKGKDITSYIRLCIQISITVGAAATVGLILIMNEVNTMLFQNDDGSYVLRILMIAILLASFSMSVSAMLQGLGYVYFPAFVVLTGLVIKVILNQLLIRHWGVTGAALATVIALSFVSFFLYWKLHKNVSIKLLHREFITKLIFSLCTMILVVLFIQFTGSFLKESINEYRFYASIFSLLASLLGGVVFLISLLCSGIFTREALEMIPFGKKMYLFFNRKNEVKT</sequence>
<evidence type="ECO:0000313" key="8">
    <source>
        <dbReference type="Proteomes" id="UP001208656"/>
    </source>
</evidence>
<dbReference type="CDD" id="cd13124">
    <property type="entry name" value="MATE_SpoVB_like"/>
    <property type="match status" value="1"/>
</dbReference>
<feature type="transmembrane region" description="Helical" evidence="6">
    <location>
        <begin position="234"/>
        <end position="255"/>
    </location>
</feature>
<dbReference type="EMBL" id="JAOUSE010000018">
    <property type="protein sequence ID" value="MCU9594336.1"/>
    <property type="molecule type" value="Genomic_DNA"/>
</dbReference>
<accession>A0ABT2WF61</accession>
<name>A0ABT2WF61_9BACI</name>
<evidence type="ECO:0000256" key="1">
    <source>
        <dbReference type="ARBA" id="ARBA00004651"/>
    </source>
</evidence>
<keyword evidence="3 6" id="KW-0812">Transmembrane</keyword>
<reference evidence="7 8" key="1">
    <citation type="submission" date="2022-10" db="EMBL/GenBank/DDBJ databases">
        <title>Description of Fervidibacillus gen. nov. in the family Fervidibacillaceae fam. nov. with two species, Fervidibacillus albus sp. nov., and Fervidibacillus halotolerans sp. nov., isolated from tidal flat sediments.</title>
        <authorList>
            <person name="Kwon K.K."/>
            <person name="Yang S.-H."/>
        </authorList>
    </citation>
    <scope>NUCLEOTIDE SEQUENCE [LARGE SCALE GENOMIC DNA]</scope>
    <source>
        <strain evidence="7 8">DSM 23332</strain>
    </source>
</reference>
<evidence type="ECO:0000256" key="4">
    <source>
        <dbReference type="ARBA" id="ARBA00022989"/>
    </source>
</evidence>